<keyword evidence="4" id="KW-1185">Reference proteome</keyword>
<dbReference type="EMBL" id="CP002018">
    <property type="protein sequence ID" value="AEM41879.1"/>
    <property type="molecule type" value="Genomic_DNA"/>
</dbReference>
<comment type="similarity">
    <text evidence="1">Belongs to the PrpD family.</text>
</comment>
<name>F9Y574_KETVW</name>
<evidence type="ECO:0000313" key="3">
    <source>
        <dbReference type="EMBL" id="AEM41879.1"/>
    </source>
</evidence>
<gene>
    <name evidence="3" type="ordered locus">KVU_2040</name>
</gene>
<dbReference type="PANTHER" id="PTHR16943:SF8">
    <property type="entry name" value="2-METHYLCITRATE DEHYDRATASE"/>
    <property type="match status" value="1"/>
</dbReference>
<dbReference type="HOGENOM" id="CLU_658532_0_0_5"/>
<dbReference type="SUPFAM" id="SSF103378">
    <property type="entry name" value="2-methylcitrate dehydratase PrpD"/>
    <property type="match status" value="1"/>
</dbReference>
<dbReference type="OrthoDB" id="7419852at2"/>
<dbReference type="Pfam" id="PF03972">
    <property type="entry name" value="MmgE_PrpD_N"/>
    <property type="match status" value="1"/>
</dbReference>
<dbReference type="InterPro" id="IPR045336">
    <property type="entry name" value="MmgE_PrpD_N"/>
</dbReference>
<dbReference type="PANTHER" id="PTHR16943">
    <property type="entry name" value="2-METHYLCITRATE DEHYDRATASE-RELATED"/>
    <property type="match status" value="1"/>
</dbReference>
<evidence type="ECO:0000313" key="4">
    <source>
        <dbReference type="Proteomes" id="UP000000692"/>
    </source>
</evidence>
<evidence type="ECO:0000259" key="2">
    <source>
        <dbReference type="Pfam" id="PF03972"/>
    </source>
</evidence>
<dbReference type="InterPro" id="IPR036148">
    <property type="entry name" value="MmgE/PrpD_sf"/>
</dbReference>
<dbReference type="RefSeq" id="WP_013385256.1">
    <property type="nucleotide sequence ID" value="NC_017384.1"/>
</dbReference>
<dbReference type="KEGG" id="kvl:KVU_2040"/>
<reference evidence="3 4" key="1">
    <citation type="journal article" date="2011" name="J. Bacteriol.">
        <title>Complete genome sequence of the industrial strain Ketogulonicigenium vulgare WSH-001.</title>
        <authorList>
            <person name="Liu L."/>
            <person name="Li Y."/>
            <person name="Zhang J."/>
            <person name="Zhou Z."/>
            <person name="Liu J."/>
            <person name="Li X."/>
            <person name="Zhou J."/>
            <person name="Du G."/>
            <person name="Wang L."/>
            <person name="Chen J."/>
        </authorList>
    </citation>
    <scope>NUCLEOTIDE SEQUENCE [LARGE SCALE GENOMIC DNA]</scope>
    <source>
        <strain evidence="3 4">WSH-001</strain>
    </source>
</reference>
<dbReference type="eggNOG" id="COG2079">
    <property type="taxonomic scope" value="Bacteria"/>
</dbReference>
<dbReference type="InterPro" id="IPR042183">
    <property type="entry name" value="MmgE/PrpD_sf_1"/>
</dbReference>
<dbReference type="AlphaFoldDB" id="F9Y574"/>
<feature type="domain" description="MmgE/PrpD N-terminal" evidence="2">
    <location>
        <begin position="71"/>
        <end position="222"/>
    </location>
</feature>
<dbReference type="InterPro" id="IPR005656">
    <property type="entry name" value="MmgE_PrpD"/>
</dbReference>
<accession>F9Y574</accession>
<protein>
    <recommendedName>
        <fullName evidence="2">MmgE/PrpD N-terminal domain-containing protein</fullName>
    </recommendedName>
</protein>
<proteinExistence type="inferred from homology"/>
<dbReference type="Proteomes" id="UP000000692">
    <property type="component" value="Chromosome"/>
</dbReference>
<sequence>MTEPSISRRLAALAHQAAAQPDLPRLRAILAHNLTLATSPARPTERLVLPGESGPVALAGRLAAQIYARAQDDWFDEGRCHIAPMVIAAALASGTDDLYAAVAAGYAAEMPVAATYGLQAHKQGFRPTSMFGNIGAAAAASVGLGLDAAQTARAISLAANASAGHTRCMIEETDEWRLDLMRAARAGIEAALLVQLMDATAADQSFEGQNGWAQSYFDDRGAQRLLDTLASRVFDLKQVGLKPYPASGVGFATIDAALKMRADLGGAPADDARISLFAHETVWLVPGAEARGPYRSLLGAALSLPCLAAQGLLTGTVVPLIGPDLPADIARVIAGTAIHHDNSLPPQVARMVLTQNGKSYEVMGDGDALMALDFDSITADPASFALRFGVTAADVSRIIAALPMGKVSASAAIAALT</sequence>
<dbReference type="Gene3D" id="1.10.4100.10">
    <property type="entry name" value="2-methylcitrate dehydratase PrpD"/>
    <property type="match status" value="1"/>
</dbReference>
<organism evidence="3 4">
    <name type="scientific">Ketogulonicigenium vulgare (strain WSH-001)</name>
    <dbReference type="NCBI Taxonomy" id="759362"/>
    <lineage>
        <taxon>Bacteria</taxon>
        <taxon>Pseudomonadati</taxon>
        <taxon>Pseudomonadota</taxon>
        <taxon>Alphaproteobacteria</taxon>
        <taxon>Rhodobacterales</taxon>
        <taxon>Roseobacteraceae</taxon>
        <taxon>Ketogulonicigenium</taxon>
    </lineage>
</organism>
<evidence type="ECO:0000256" key="1">
    <source>
        <dbReference type="ARBA" id="ARBA00006174"/>
    </source>
</evidence>
<dbReference type="GO" id="GO:0016829">
    <property type="term" value="F:lyase activity"/>
    <property type="evidence" value="ECO:0007669"/>
    <property type="project" value="InterPro"/>
</dbReference>